<dbReference type="AlphaFoldDB" id="A0A7T0G2X8"/>
<dbReference type="InterPro" id="IPR036770">
    <property type="entry name" value="Ankyrin_rpt-contain_sf"/>
</dbReference>
<dbReference type="Proteomes" id="UP000594464">
    <property type="component" value="Chromosome"/>
</dbReference>
<keyword evidence="1" id="KW-0677">Repeat</keyword>
<dbReference type="PANTHER" id="PTHR24189">
    <property type="entry name" value="MYOTROPHIN"/>
    <property type="match status" value="1"/>
</dbReference>
<protein>
    <submittedName>
        <fullName evidence="4">Ankyrin repeat domain-containing protein</fullName>
    </submittedName>
</protein>
<accession>A0A7T0G2X8</accession>
<dbReference type="Pfam" id="PF00023">
    <property type="entry name" value="Ank"/>
    <property type="match status" value="1"/>
</dbReference>
<dbReference type="GO" id="GO:0004190">
    <property type="term" value="F:aspartic-type endopeptidase activity"/>
    <property type="evidence" value="ECO:0007669"/>
    <property type="project" value="InterPro"/>
</dbReference>
<evidence type="ECO:0000313" key="5">
    <source>
        <dbReference type="Proteomes" id="UP000594464"/>
    </source>
</evidence>
<dbReference type="PROSITE" id="PS50175">
    <property type="entry name" value="ASP_PROT_RETROV"/>
    <property type="match status" value="1"/>
</dbReference>
<proteinExistence type="predicted"/>
<name>A0A7T0G2X8_9BACT</name>
<feature type="domain" description="Peptidase A2" evidence="3">
    <location>
        <begin position="61"/>
        <end position="76"/>
    </location>
</feature>
<dbReference type="GO" id="GO:0006508">
    <property type="term" value="P:proteolysis"/>
    <property type="evidence" value="ECO:0007669"/>
    <property type="project" value="InterPro"/>
</dbReference>
<dbReference type="Gene3D" id="1.25.40.20">
    <property type="entry name" value="Ankyrin repeat-containing domain"/>
    <property type="match status" value="1"/>
</dbReference>
<organism evidence="4 5">
    <name type="scientific">Candidatus Nitrohelix vancouverensis</name>
    <dbReference type="NCBI Taxonomy" id="2705534"/>
    <lineage>
        <taxon>Bacteria</taxon>
        <taxon>Pseudomonadati</taxon>
        <taxon>Nitrospinota/Tectimicrobiota group</taxon>
        <taxon>Nitrospinota</taxon>
        <taxon>Nitrospinia</taxon>
        <taxon>Nitrospinales</taxon>
        <taxon>Nitrospinaceae</taxon>
        <taxon>Candidatus Nitrohelix</taxon>
    </lineage>
</organism>
<evidence type="ECO:0000313" key="4">
    <source>
        <dbReference type="EMBL" id="QPJ64815.1"/>
    </source>
</evidence>
<dbReference type="InterPro" id="IPR002110">
    <property type="entry name" value="Ankyrin_rpt"/>
</dbReference>
<keyword evidence="2" id="KW-0040">ANK repeat</keyword>
<evidence type="ECO:0000259" key="3">
    <source>
        <dbReference type="PROSITE" id="PS50175"/>
    </source>
</evidence>
<dbReference type="KEGG" id="nva:G3M78_05205"/>
<dbReference type="SUPFAM" id="SSF48403">
    <property type="entry name" value="Ankyrin repeat"/>
    <property type="match status" value="1"/>
</dbReference>
<gene>
    <name evidence="4" type="ORF">G3M78_05205</name>
</gene>
<dbReference type="InterPro" id="IPR001995">
    <property type="entry name" value="Peptidase_A2_cat"/>
</dbReference>
<reference evidence="5" key="1">
    <citation type="submission" date="2020-02" db="EMBL/GenBank/DDBJ databases">
        <title>Genomic and physiological characterization of two novel Nitrospinaceae genera.</title>
        <authorList>
            <person name="Mueller A.J."/>
            <person name="Jung M.-Y."/>
            <person name="Strachan C.R."/>
            <person name="Herbold C.W."/>
            <person name="Kirkegaard R.H."/>
            <person name="Daims H."/>
        </authorList>
    </citation>
    <scope>NUCLEOTIDE SEQUENCE [LARGE SCALE GENOMIC DNA]</scope>
</reference>
<evidence type="ECO:0000256" key="1">
    <source>
        <dbReference type="ARBA" id="ARBA00022737"/>
    </source>
</evidence>
<evidence type="ECO:0000256" key="2">
    <source>
        <dbReference type="ARBA" id="ARBA00023043"/>
    </source>
</evidence>
<dbReference type="EMBL" id="CP048620">
    <property type="protein sequence ID" value="QPJ64815.1"/>
    <property type="molecule type" value="Genomic_DNA"/>
</dbReference>
<dbReference type="InterPro" id="IPR050745">
    <property type="entry name" value="Multifunctional_regulatory"/>
</dbReference>
<sequence length="205" mass="23408">MSELRKKIIDACETLNISKISAVLEEGVDINETSKYGESILSAVCSNIYNYDKDGKRYEVVKFLLDNGADPNILEEDGIEKLGPLDSAMWAMDAEMIELLCSYGADPNAVWGLSEQESFYDFAVSEYYHEYANYNFPDNPTYEDGKTLYPMAFPEEPTAEDEKDEDSRLNFMQRMAEKYSFKEPTHLFVLRKYGAKGWRELQGAG</sequence>
<dbReference type="SMART" id="SM00248">
    <property type="entry name" value="ANK"/>
    <property type="match status" value="2"/>
</dbReference>